<evidence type="ECO:0000313" key="2">
    <source>
        <dbReference type="Proteomes" id="UP001470230"/>
    </source>
</evidence>
<keyword evidence="2" id="KW-1185">Reference proteome</keyword>
<dbReference type="Proteomes" id="UP001470230">
    <property type="component" value="Unassembled WGS sequence"/>
</dbReference>
<sequence length="156" mass="17368">MSYRNRYPIYRRTVRRTKYSNETFNITDANTIPPNTLPVTAGVTVVNKANAHGMRKTKKFNISIVNVLSIPLQYALVYVPQGTNISQLQTGTLENAVSIYKPNQNVILSGLALPGIIINKSTRLARNLNSGDQIYLIFRPIYSGGISATLNYSITF</sequence>
<protein>
    <recommendedName>
        <fullName evidence="3">Coat protein</fullName>
    </recommendedName>
</protein>
<dbReference type="EMBL" id="JAPFFF010000014">
    <property type="protein sequence ID" value="KAK8870772.1"/>
    <property type="molecule type" value="Genomic_DNA"/>
</dbReference>
<evidence type="ECO:0008006" key="3">
    <source>
        <dbReference type="Google" id="ProtNLM"/>
    </source>
</evidence>
<reference evidence="1 2" key="1">
    <citation type="submission" date="2024-04" db="EMBL/GenBank/DDBJ databases">
        <title>Tritrichomonas musculus Genome.</title>
        <authorList>
            <person name="Alves-Ferreira E."/>
            <person name="Grigg M."/>
            <person name="Lorenzi H."/>
            <person name="Galac M."/>
        </authorList>
    </citation>
    <scope>NUCLEOTIDE SEQUENCE [LARGE SCALE GENOMIC DNA]</scope>
    <source>
        <strain evidence="1 2">EAF2021</strain>
    </source>
</reference>
<organism evidence="1 2">
    <name type="scientific">Tritrichomonas musculus</name>
    <dbReference type="NCBI Taxonomy" id="1915356"/>
    <lineage>
        <taxon>Eukaryota</taxon>
        <taxon>Metamonada</taxon>
        <taxon>Parabasalia</taxon>
        <taxon>Tritrichomonadida</taxon>
        <taxon>Tritrichomonadidae</taxon>
        <taxon>Tritrichomonas</taxon>
    </lineage>
</organism>
<name>A0ABR2J0K7_9EUKA</name>
<evidence type="ECO:0000313" key="1">
    <source>
        <dbReference type="EMBL" id="KAK8870772.1"/>
    </source>
</evidence>
<accession>A0ABR2J0K7</accession>
<comment type="caution">
    <text evidence="1">The sequence shown here is derived from an EMBL/GenBank/DDBJ whole genome shotgun (WGS) entry which is preliminary data.</text>
</comment>
<proteinExistence type="predicted"/>
<gene>
    <name evidence="1" type="ORF">M9Y10_008659</name>
</gene>